<evidence type="ECO:0000313" key="11">
    <source>
        <dbReference type="Proteomes" id="UP001432216"/>
    </source>
</evidence>
<comment type="similarity">
    <text evidence="2">Belongs to the protein prenyltransferase subunit beta family.</text>
</comment>
<dbReference type="PANTHER" id="PTHR11774">
    <property type="entry name" value="GERANYLGERANYL TRANSFERASE TYPE BETA SUBUNIT"/>
    <property type="match status" value="1"/>
</dbReference>
<evidence type="ECO:0000256" key="6">
    <source>
        <dbReference type="ARBA" id="ARBA00022737"/>
    </source>
</evidence>
<evidence type="ECO:0000256" key="5">
    <source>
        <dbReference type="ARBA" id="ARBA00022723"/>
    </source>
</evidence>
<dbReference type="InterPro" id="IPR001330">
    <property type="entry name" value="Prenyltrans"/>
</dbReference>
<reference evidence="10 11" key="1">
    <citation type="submission" date="2024-01" db="EMBL/GenBank/DDBJ databases">
        <title>Comparative genomics of Cryptococcus and Kwoniella reveals pathogenesis evolution and contrasting modes of karyotype evolution via chromosome fusion or intercentromeric recombination.</title>
        <authorList>
            <person name="Coelho M.A."/>
            <person name="David-Palma M."/>
            <person name="Shea T."/>
            <person name="Bowers K."/>
            <person name="McGinley-Smith S."/>
            <person name="Mohammad A.W."/>
            <person name="Gnirke A."/>
            <person name="Yurkov A.M."/>
            <person name="Nowrousian M."/>
            <person name="Sun S."/>
            <person name="Cuomo C.A."/>
            <person name="Heitman J."/>
        </authorList>
    </citation>
    <scope>NUCLEOTIDE SEQUENCE [LARGE SCALE GENOMIC DNA]</scope>
    <source>
        <strain evidence="10 11">7685027</strain>
    </source>
</reference>
<proteinExistence type="inferred from homology"/>
<keyword evidence="6" id="KW-0677">Repeat</keyword>
<evidence type="ECO:0000256" key="1">
    <source>
        <dbReference type="ARBA" id="ARBA00001947"/>
    </source>
</evidence>
<gene>
    <name evidence="10" type="ORF">IAS62_001155</name>
</gene>
<evidence type="ECO:0000256" key="7">
    <source>
        <dbReference type="ARBA" id="ARBA00022833"/>
    </source>
</evidence>
<feature type="region of interest" description="Disordered" evidence="8">
    <location>
        <begin position="1"/>
        <end position="26"/>
    </location>
</feature>
<evidence type="ECO:0000256" key="2">
    <source>
        <dbReference type="ARBA" id="ARBA00010497"/>
    </source>
</evidence>
<evidence type="ECO:0000313" key="10">
    <source>
        <dbReference type="EMBL" id="WVO19865.1"/>
    </source>
</evidence>
<dbReference type="RefSeq" id="XP_064719105.1">
    <property type="nucleotide sequence ID" value="XM_064863033.1"/>
</dbReference>
<dbReference type="SUPFAM" id="SSF48239">
    <property type="entry name" value="Terpenoid cyclases/Protein prenyltransferases"/>
    <property type="match status" value="1"/>
</dbReference>
<protein>
    <recommendedName>
        <fullName evidence="9">Prenyltransferase alpha-alpha toroid domain-containing protein</fullName>
    </recommendedName>
</protein>
<sequence>MDFAATTNNDHNGSDDNNNNGSDREFLTMHSPQATLKRNAHVNYFMRCLTALPTAAEGHDSNRVTIAYFCLCALDLLNVLREKTTKKQRAEWAEWIWSLQVPSGGFKGSTYMNTPNSATSPAHLPSTYTALLCLALLRAPLDRLNIPGLLLFLKSCQADDGSFSPLPAEPYLSEGFQSDARMAYIASVISHMIRDFSGIHIPKLKEWIQKCKTWEGGYASRPGVIEAQGGTTYCSLAALSLISDFDNSRSPLNDRIFQTDILRWLVSRQLGGFQGRPGKLEDVCYSFWCGGALSVLGREDLIDHDANKAFLLSAQSPLGGFGKEPEDYPDPYHSYLALAALSISLNRFGEDKENSFGLKALNVRWNVAAETADWLHMEITRVKEQERERYNDND</sequence>
<keyword evidence="11" id="KW-1185">Reference proteome</keyword>
<feature type="compositionally biased region" description="Low complexity" evidence="8">
    <location>
        <begin position="8"/>
        <end position="21"/>
    </location>
</feature>
<organism evidence="10 11">
    <name type="scientific">Cryptococcus decagattii</name>
    <dbReference type="NCBI Taxonomy" id="1859122"/>
    <lineage>
        <taxon>Eukaryota</taxon>
        <taxon>Fungi</taxon>
        <taxon>Dikarya</taxon>
        <taxon>Basidiomycota</taxon>
        <taxon>Agaricomycotina</taxon>
        <taxon>Tremellomycetes</taxon>
        <taxon>Tremellales</taxon>
        <taxon>Cryptococcaceae</taxon>
        <taxon>Cryptococcus</taxon>
        <taxon>Cryptococcus gattii species complex</taxon>
    </lineage>
</organism>
<dbReference type="Gene3D" id="1.50.10.20">
    <property type="match status" value="1"/>
</dbReference>
<keyword evidence="3" id="KW-0637">Prenyltransferase</keyword>
<keyword evidence="7" id="KW-0862">Zinc</keyword>
<comment type="cofactor">
    <cofactor evidence="1">
        <name>Zn(2+)</name>
        <dbReference type="ChEBI" id="CHEBI:29105"/>
    </cofactor>
</comment>
<evidence type="ECO:0000256" key="3">
    <source>
        <dbReference type="ARBA" id="ARBA00022602"/>
    </source>
</evidence>
<evidence type="ECO:0000256" key="4">
    <source>
        <dbReference type="ARBA" id="ARBA00022679"/>
    </source>
</evidence>
<dbReference type="EMBL" id="CP143807">
    <property type="protein sequence ID" value="WVO19865.1"/>
    <property type="molecule type" value="Genomic_DNA"/>
</dbReference>
<feature type="domain" description="Prenyltransferase alpha-alpha toroid" evidence="9">
    <location>
        <begin position="36"/>
        <end position="347"/>
    </location>
</feature>
<keyword evidence="4" id="KW-0808">Transferase</keyword>
<dbReference type="InterPro" id="IPR045089">
    <property type="entry name" value="PGGT1B-like"/>
</dbReference>
<dbReference type="PANTHER" id="PTHR11774:SF4">
    <property type="entry name" value="GERANYLGERANYL TRANSFERASE TYPE-1 SUBUNIT BETA"/>
    <property type="match status" value="1"/>
</dbReference>
<keyword evidence="5" id="KW-0479">Metal-binding</keyword>
<dbReference type="Proteomes" id="UP001432216">
    <property type="component" value="Chromosome 2"/>
</dbReference>
<accession>A0ABZ2AMV0</accession>
<dbReference type="Pfam" id="PF00432">
    <property type="entry name" value="Prenyltrans"/>
    <property type="match status" value="1"/>
</dbReference>
<evidence type="ECO:0000256" key="8">
    <source>
        <dbReference type="SAM" id="MobiDB-lite"/>
    </source>
</evidence>
<dbReference type="GeneID" id="89987930"/>
<evidence type="ECO:0000259" key="9">
    <source>
        <dbReference type="Pfam" id="PF00432"/>
    </source>
</evidence>
<name>A0ABZ2AMV0_9TREE</name>
<dbReference type="InterPro" id="IPR008930">
    <property type="entry name" value="Terpenoid_cyclase/PrenylTrfase"/>
</dbReference>